<evidence type="ECO:0000259" key="2">
    <source>
        <dbReference type="Pfam" id="PF13391"/>
    </source>
</evidence>
<feature type="domain" description="HNH nuclease" evidence="2">
    <location>
        <begin position="129"/>
        <end position="188"/>
    </location>
</feature>
<organism evidence="3 4">
    <name type="scientific">Dactylonectria macrodidyma</name>
    <dbReference type="NCBI Taxonomy" id="307937"/>
    <lineage>
        <taxon>Eukaryota</taxon>
        <taxon>Fungi</taxon>
        <taxon>Dikarya</taxon>
        <taxon>Ascomycota</taxon>
        <taxon>Pezizomycotina</taxon>
        <taxon>Sordariomycetes</taxon>
        <taxon>Hypocreomycetidae</taxon>
        <taxon>Hypocreales</taxon>
        <taxon>Nectriaceae</taxon>
        <taxon>Dactylonectria</taxon>
    </lineage>
</organism>
<evidence type="ECO:0000313" key="3">
    <source>
        <dbReference type="EMBL" id="KAH7176331.1"/>
    </source>
</evidence>
<dbReference type="EMBL" id="JAGMUV010000001">
    <property type="protein sequence ID" value="KAH7176331.1"/>
    <property type="molecule type" value="Genomic_DNA"/>
</dbReference>
<dbReference type="Proteomes" id="UP000738349">
    <property type="component" value="Unassembled WGS sequence"/>
</dbReference>
<evidence type="ECO:0000256" key="1">
    <source>
        <dbReference type="SAM" id="MobiDB-lite"/>
    </source>
</evidence>
<evidence type="ECO:0000313" key="4">
    <source>
        <dbReference type="Proteomes" id="UP000738349"/>
    </source>
</evidence>
<dbReference type="OrthoDB" id="2142759at2759"/>
<dbReference type="AlphaFoldDB" id="A0A9P9FVZ3"/>
<feature type="region of interest" description="Disordered" evidence="1">
    <location>
        <begin position="205"/>
        <end position="227"/>
    </location>
</feature>
<gene>
    <name evidence="3" type="ORF">EDB81DRAFT_897623</name>
</gene>
<comment type="caution">
    <text evidence="3">The sequence shown here is derived from an EMBL/GenBank/DDBJ whole genome shotgun (WGS) entry which is preliminary data.</text>
</comment>
<proteinExistence type="predicted"/>
<feature type="non-terminal residue" evidence="3">
    <location>
        <position position="301"/>
    </location>
</feature>
<reference evidence="3" key="1">
    <citation type="journal article" date="2021" name="Nat. Commun.">
        <title>Genetic determinants of endophytism in the Arabidopsis root mycobiome.</title>
        <authorList>
            <person name="Mesny F."/>
            <person name="Miyauchi S."/>
            <person name="Thiergart T."/>
            <person name="Pickel B."/>
            <person name="Atanasova L."/>
            <person name="Karlsson M."/>
            <person name="Huettel B."/>
            <person name="Barry K.W."/>
            <person name="Haridas S."/>
            <person name="Chen C."/>
            <person name="Bauer D."/>
            <person name="Andreopoulos W."/>
            <person name="Pangilinan J."/>
            <person name="LaButti K."/>
            <person name="Riley R."/>
            <person name="Lipzen A."/>
            <person name="Clum A."/>
            <person name="Drula E."/>
            <person name="Henrissat B."/>
            <person name="Kohler A."/>
            <person name="Grigoriev I.V."/>
            <person name="Martin F.M."/>
            <person name="Hacquard S."/>
        </authorList>
    </citation>
    <scope>NUCLEOTIDE SEQUENCE</scope>
    <source>
        <strain evidence="3">MPI-CAGE-AT-0147</strain>
    </source>
</reference>
<dbReference type="InterPro" id="IPR003615">
    <property type="entry name" value="HNH_nuc"/>
</dbReference>
<dbReference type="Pfam" id="PF13391">
    <property type="entry name" value="HNH_2"/>
    <property type="match status" value="1"/>
</dbReference>
<accession>A0A9P9FVZ3</accession>
<sequence>QPHIRDALFSIPAFDDGRTHYHTVHTACGILAGNRWDGYFSHDRDGSTRVEPPNNGVLRESSYFFCLPPSSTPAPAPASASASNTDSTNIYPIVARFRDWRFRHGNLPPLWEKLRPQFRAGKNRILRCCILTDAGFSLHGARLVPSAQSECYGQAASFSREAIHAPTNSIYLRQDVHHIFDERSFCFVPKFHHVEEKELALRILGEGDPVGHTNNPPDGSLEMGEDHHQVHDEASPTEQCTTPQTDQELFVPRNLLVWNDDRGTTDPQQTAPEECKLIFKSARARSECPTKRARPTCVLQG</sequence>
<protein>
    <recommendedName>
        <fullName evidence="2">HNH nuclease domain-containing protein</fullName>
    </recommendedName>
</protein>
<keyword evidence="4" id="KW-1185">Reference proteome</keyword>
<name>A0A9P9FVZ3_9HYPO</name>